<evidence type="ECO:0000313" key="2">
    <source>
        <dbReference type="WBParaSite" id="PDA_v2.g27633.t1"/>
    </source>
</evidence>
<dbReference type="Proteomes" id="UP000887578">
    <property type="component" value="Unplaced"/>
</dbReference>
<organism evidence="1 2">
    <name type="scientific">Panagrolaimus davidi</name>
    <dbReference type="NCBI Taxonomy" id="227884"/>
    <lineage>
        <taxon>Eukaryota</taxon>
        <taxon>Metazoa</taxon>
        <taxon>Ecdysozoa</taxon>
        <taxon>Nematoda</taxon>
        <taxon>Chromadorea</taxon>
        <taxon>Rhabditida</taxon>
        <taxon>Tylenchina</taxon>
        <taxon>Panagrolaimomorpha</taxon>
        <taxon>Panagrolaimoidea</taxon>
        <taxon>Panagrolaimidae</taxon>
        <taxon>Panagrolaimus</taxon>
    </lineage>
</organism>
<name>A0A914Q847_9BILA</name>
<dbReference type="WBParaSite" id="PDA_v2.g27633.t1">
    <property type="protein sequence ID" value="PDA_v2.g27633.t1"/>
    <property type="gene ID" value="PDA_v2.g27633"/>
</dbReference>
<proteinExistence type="predicted"/>
<protein>
    <submittedName>
        <fullName evidence="2">Uncharacterized protein</fullName>
    </submittedName>
</protein>
<sequence>MDYCNLIKEHYNGDFPTRKVFLDSCLPQKTFSLPKTILRYIWLNPKSRDGYLKLIKTCKYIFLKNPVLLIDAMEHSKDDCEGGRIMLEECLNLCNATLIPLNKIAAKFWLYDFLDIVETDKQKMDLFISKIFRCEIEVLQLPFSTLSFEHFKALCSKYVKRAKIGTVQYSDGSEVPIEKLVELLPNVDYLG</sequence>
<accession>A0A914Q847</accession>
<reference evidence="2" key="1">
    <citation type="submission" date="2022-11" db="UniProtKB">
        <authorList>
            <consortium name="WormBaseParasite"/>
        </authorList>
    </citation>
    <scope>IDENTIFICATION</scope>
</reference>
<dbReference type="AlphaFoldDB" id="A0A914Q847"/>
<keyword evidence="1" id="KW-1185">Reference proteome</keyword>
<evidence type="ECO:0000313" key="1">
    <source>
        <dbReference type="Proteomes" id="UP000887578"/>
    </source>
</evidence>